<reference evidence="2" key="1">
    <citation type="submission" date="2017-09" db="EMBL/GenBank/DDBJ databases">
        <title>Depth-based differentiation of microbial function through sediment-hosted aquifers and enrichment of novel symbionts in the deep terrestrial subsurface.</title>
        <authorList>
            <person name="Probst A.J."/>
            <person name="Ladd B."/>
            <person name="Jarett J.K."/>
            <person name="Geller-Mcgrath D.E."/>
            <person name="Sieber C.M.K."/>
            <person name="Emerson J.B."/>
            <person name="Anantharaman K."/>
            <person name="Thomas B.C."/>
            <person name="Malmstrom R."/>
            <person name="Stieglmeier M."/>
            <person name="Klingl A."/>
            <person name="Woyke T."/>
            <person name="Ryan C.M."/>
            <person name="Banfield J.F."/>
        </authorList>
    </citation>
    <scope>NUCLEOTIDE SEQUENCE [LARGE SCALE GENOMIC DNA]</scope>
</reference>
<evidence type="ECO:0000313" key="2">
    <source>
        <dbReference type="Proteomes" id="UP000229753"/>
    </source>
</evidence>
<dbReference type="InterPro" id="IPR035093">
    <property type="entry name" value="RelE/ParE_toxin_dom_sf"/>
</dbReference>
<sequence length="78" mass="9198">MEIELSSNFLRKAKKLPRKERMLLSQKVDIFRSNPSDPRLKTHPLTGKLKGLLSFSLNYSKRITFLYIEPNKVLFFDI</sequence>
<protein>
    <submittedName>
        <fullName evidence="1">Type II toxin-antitoxin system mRNA interferase toxin, RelE/StbE family</fullName>
    </submittedName>
</protein>
<dbReference type="SUPFAM" id="SSF143011">
    <property type="entry name" value="RelE-like"/>
    <property type="match status" value="1"/>
</dbReference>
<name>A0A2M7TPC5_9BACT</name>
<dbReference type="Gene3D" id="3.30.2310.20">
    <property type="entry name" value="RelE-like"/>
    <property type="match status" value="1"/>
</dbReference>
<dbReference type="Proteomes" id="UP000229753">
    <property type="component" value="Unassembled WGS sequence"/>
</dbReference>
<feature type="non-terminal residue" evidence="1">
    <location>
        <position position="78"/>
    </location>
</feature>
<comment type="caution">
    <text evidence="1">The sequence shown here is derived from an EMBL/GenBank/DDBJ whole genome shotgun (WGS) entry which is preliminary data.</text>
</comment>
<accession>A0A2M7TPC5</accession>
<organism evidence="1 2">
    <name type="scientific">Candidatus Woesebacteria bacterium CG_4_10_14_0_2_um_filter_39_14</name>
    <dbReference type="NCBI Taxonomy" id="1975054"/>
    <lineage>
        <taxon>Bacteria</taxon>
        <taxon>Candidatus Woeseibacteriota</taxon>
    </lineage>
</organism>
<dbReference type="EMBL" id="PFNO01000048">
    <property type="protein sequence ID" value="PIZ49536.1"/>
    <property type="molecule type" value="Genomic_DNA"/>
</dbReference>
<gene>
    <name evidence="1" type="ORF">COY29_01655</name>
</gene>
<evidence type="ECO:0000313" key="1">
    <source>
        <dbReference type="EMBL" id="PIZ49536.1"/>
    </source>
</evidence>
<dbReference type="AlphaFoldDB" id="A0A2M7TPC5"/>
<proteinExistence type="predicted"/>